<reference evidence="3" key="1">
    <citation type="submission" date="2016-10" db="EMBL/GenBank/DDBJ databases">
        <authorList>
            <person name="Varghese N."/>
            <person name="Submissions S."/>
        </authorList>
    </citation>
    <scope>NUCLEOTIDE SEQUENCE [LARGE SCALE GENOMIC DNA]</scope>
    <source>
        <strain evidence="3">DSM 22965</strain>
    </source>
</reference>
<gene>
    <name evidence="2" type="ORF">SAMN04489719_1000</name>
</gene>
<dbReference type="GO" id="GO:0016301">
    <property type="term" value="F:kinase activity"/>
    <property type="evidence" value="ECO:0007669"/>
    <property type="project" value="UniProtKB-KW"/>
</dbReference>
<keyword evidence="2" id="KW-0418">Kinase</keyword>
<dbReference type="Gene3D" id="3.90.1200.10">
    <property type="match status" value="1"/>
</dbReference>
<dbReference type="SUPFAM" id="SSF56112">
    <property type="entry name" value="Protein kinase-like (PK-like)"/>
    <property type="match status" value="1"/>
</dbReference>
<keyword evidence="2" id="KW-0808">Transferase</keyword>
<dbReference type="Proteomes" id="UP000199649">
    <property type="component" value="Chromosome I"/>
</dbReference>
<accession>A0A1H1MJX5</accession>
<dbReference type="Pfam" id="PF01636">
    <property type="entry name" value="APH"/>
    <property type="match status" value="1"/>
</dbReference>
<sequence>MAGVTATYDDLDDAQQIEALRPVALAAAADFGLEVARLEPVLHAYNTTFALDARDGRRFAVRVGTNSKSTVAHAIAQQSWIAAIAAETDVLVPTPLRTPGGRWCAEVPAPALGRSLLVTVAAWLEGPDADELDVPAAHALGRAMATLHRQAEHWRVPDGGALPVFDEPLFGDDDVLDAAPGLEAADRAVLDEARERASEVFRRLHDGARLRPLHADLHGGNLKWHEGRLAVFDFDDAGLGLPVVDLAVSTFSLRGEDPALEAALRAGYAEVADVPEVDEADFEAIVAARQLLLGNAMLAMSTAELRAQRAAYAQTTVRRLRRWLETGRFTRADA</sequence>
<dbReference type="InterPro" id="IPR011009">
    <property type="entry name" value="Kinase-like_dom_sf"/>
</dbReference>
<evidence type="ECO:0000259" key="1">
    <source>
        <dbReference type="Pfam" id="PF01636"/>
    </source>
</evidence>
<proteinExistence type="predicted"/>
<evidence type="ECO:0000313" key="3">
    <source>
        <dbReference type="Proteomes" id="UP000199649"/>
    </source>
</evidence>
<dbReference type="STRING" id="684552.SAMN04489719_1000"/>
<feature type="domain" description="Aminoglycoside phosphotransferase" evidence="1">
    <location>
        <begin position="44"/>
        <end position="274"/>
    </location>
</feature>
<protein>
    <submittedName>
        <fullName evidence="2">Ser/Thr protein kinase RdoA involved in Cpx stress response, MazF antagonist</fullName>
    </submittedName>
</protein>
<dbReference type="EMBL" id="LT629734">
    <property type="protein sequence ID" value="SDR86920.1"/>
    <property type="molecule type" value="Genomic_DNA"/>
</dbReference>
<name>A0A1H1MJX5_9MICO</name>
<keyword evidence="3" id="KW-1185">Reference proteome</keyword>
<evidence type="ECO:0000313" key="2">
    <source>
        <dbReference type="EMBL" id="SDR86920.1"/>
    </source>
</evidence>
<organism evidence="2 3">
    <name type="scientific">Agrococcus carbonis</name>
    <dbReference type="NCBI Taxonomy" id="684552"/>
    <lineage>
        <taxon>Bacteria</taxon>
        <taxon>Bacillati</taxon>
        <taxon>Actinomycetota</taxon>
        <taxon>Actinomycetes</taxon>
        <taxon>Micrococcales</taxon>
        <taxon>Microbacteriaceae</taxon>
        <taxon>Agrococcus</taxon>
    </lineage>
</organism>
<dbReference type="InterPro" id="IPR002575">
    <property type="entry name" value="Aminoglycoside_PTrfase"/>
</dbReference>
<dbReference type="AlphaFoldDB" id="A0A1H1MJX5"/>